<keyword evidence="5 7" id="KW-1133">Transmembrane helix</keyword>
<dbReference type="EMBL" id="ABIA03000002">
    <property type="protein sequence ID" value="EDQ32018.1"/>
    <property type="molecule type" value="Genomic_DNA"/>
</dbReference>
<evidence type="ECO:0000313" key="10">
    <source>
        <dbReference type="EMBL" id="EDQ32018.1"/>
    </source>
</evidence>
<dbReference type="SMART" id="SM00382">
    <property type="entry name" value="AAA"/>
    <property type="match status" value="1"/>
</dbReference>
<evidence type="ECO:0000256" key="7">
    <source>
        <dbReference type="SAM" id="Phobius"/>
    </source>
</evidence>
<dbReference type="GO" id="GO:0140359">
    <property type="term" value="F:ABC-type transporter activity"/>
    <property type="evidence" value="ECO:0007669"/>
    <property type="project" value="InterPro"/>
</dbReference>
<feature type="domain" description="ABC transmembrane type-1" evidence="9">
    <location>
        <begin position="201"/>
        <end position="482"/>
    </location>
</feature>
<evidence type="ECO:0000256" key="5">
    <source>
        <dbReference type="ARBA" id="ARBA00022989"/>
    </source>
</evidence>
<reference evidence="10 11" key="2">
    <citation type="submission" date="2012-06" db="EMBL/GenBank/DDBJ databases">
        <authorList>
            <person name="Fiebig A."/>
        </authorList>
    </citation>
    <scope>NUCLEOTIDE SEQUENCE [LARGE SCALE GENOMIC DNA]</scope>
    <source>
        <strain evidence="10 11">DFL-43</strain>
    </source>
</reference>
<dbReference type="PANTHER" id="PTHR24221:SF248">
    <property type="entry name" value="ABC TRANSPORTER TRANSMEMBRANE REGION"/>
    <property type="match status" value="1"/>
</dbReference>
<feature type="transmembrane region" description="Helical" evidence="7">
    <location>
        <begin position="451"/>
        <end position="477"/>
    </location>
</feature>
<dbReference type="InterPro" id="IPR003439">
    <property type="entry name" value="ABC_transporter-like_ATP-bd"/>
</dbReference>
<dbReference type="GO" id="GO:0005524">
    <property type="term" value="F:ATP binding"/>
    <property type="evidence" value="ECO:0007669"/>
    <property type="project" value="UniProtKB-KW"/>
</dbReference>
<evidence type="ECO:0000256" key="4">
    <source>
        <dbReference type="ARBA" id="ARBA00022840"/>
    </source>
</evidence>
<evidence type="ECO:0000313" key="11">
    <source>
        <dbReference type="Proteomes" id="UP000004291"/>
    </source>
</evidence>
<feature type="transmembrane region" description="Helical" evidence="7">
    <location>
        <begin position="310"/>
        <end position="335"/>
    </location>
</feature>
<dbReference type="SUPFAM" id="SSF52540">
    <property type="entry name" value="P-loop containing nucleoside triphosphate hydrolases"/>
    <property type="match status" value="1"/>
</dbReference>
<evidence type="ECO:0000259" key="9">
    <source>
        <dbReference type="PROSITE" id="PS50929"/>
    </source>
</evidence>
<evidence type="ECO:0000256" key="1">
    <source>
        <dbReference type="ARBA" id="ARBA00004651"/>
    </source>
</evidence>
<dbReference type="Gene3D" id="1.20.1560.10">
    <property type="entry name" value="ABC transporter type 1, transmembrane domain"/>
    <property type="match status" value="1"/>
</dbReference>
<dbReference type="Pfam" id="PF00664">
    <property type="entry name" value="ABC_membrane"/>
    <property type="match status" value="1"/>
</dbReference>
<dbReference type="InterPro" id="IPR003593">
    <property type="entry name" value="AAA+_ATPase"/>
</dbReference>
<evidence type="ECO:0000256" key="3">
    <source>
        <dbReference type="ARBA" id="ARBA00022741"/>
    </source>
</evidence>
<feature type="transmembrane region" description="Helical" evidence="7">
    <location>
        <begin position="341"/>
        <end position="361"/>
    </location>
</feature>
<keyword evidence="2 7" id="KW-0812">Transmembrane</keyword>
<dbReference type="InterPro" id="IPR036640">
    <property type="entry name" value="ABC1_TM_sf"/>
</dbReference>
<dbReference type="HOGENOM" id="CLU_000604_95_6_5"/>
<dbReference type="SUPFAM" id="SSF90123">
    <property type="entry name" value="ABC transporter transmembrane region"/>
    <property type="match status" value="1"/>
</dbReference>
<feature type="transmembrane region" description="Helical" evidence="7">
    <location>
        <begin position="422"/>
        <end position="445"/>
    </location>
</feature>
<name>A9DD62_HOEPD</name>
<dbReference type="GO" id="GO:0005886">
    <property type="term" value="C:plasma membrane"/>
    <property type="evidence" value="ECO:0007669"/>
    <property type="project" value="UniProtKB-SubCell"/>
</dbReference>
<keyword evidence="6 7" id="KW-0472">Membrane</keyword>
<gene>
    <name evidence="10" type="ORF">HPDFL43_02874</name>
</gene>
<feature type="transmembrane region" description="Helical" evidence="7">
    <location>
        <begin position="200"/>
        <end position="225"/>
    </location>
</feature>
<accession>A9DD62</accession>
<dbReference type="RefSeq" id="WP_007196366.1">
    <property type="nucleotide sequence ID" value="NZ_CM002917.1"/>
</dbReference>
<feature type="transmembrane region" description="Helical" evidence="7">
    <location>
        <begin position="237"/>
        <end position="254"/>
    </location>
</feature>
<comment type="subcellular location">
    <subcellularLocation>
        <location evidence="1">Cell membrane</location>
        <topology evidence="1">Multi-pass membrane protein</topology>
    </subcellularLocation>
</comment>
<comment type="caution">
    <text evidence="10">The sequence shown here is derived from an EMBL/GenBank/DDBJ whole genome shotgun (WGS) entry which is preliminary data.</text>
</comment>
<proteinExistence type="predicted"/>
<dbReference type="PROSITE" id="PS50893">
    <property type="entry name" value="ABC_TRANSPORTER_2"/>
    <property type="match status" value="1"/>
</dbReference>
<keyword evidence="3" id="KW-0547">Nucleotide-binding</keyword>
<evidence type="ECO:0000256" key="2">
    <source>
        <dbReference type="ARBA" id="ARBA00022692"/>
    </source>
</evidence>
<protein>
    <submittedName>
        <fullName evidence="10">ABC-type bacteriocin/lantibiotic exporter</fullName>
    </submittedName>
</protein>
<dbReference type="Gene3D" id="3.40.50.300">
    <property type="entry name" value="P-loop containing nucleotide triphosphate hydrolases"/>
    <property type="match status" value="1"/>
</dbReference>
<organism evidence="10 11">
    <name type="scientific">Hoeflea phototrophica (strain DSM 17068 / NCIMB 14078 / DFL-43)</name>
    <dbReference type="NCBI Taxonomy" id="411684"/>
    <lineage>
        <taxon>Bacteria</taxon>
        <taxon>Pseudomonadati</taxon>
        <taxon>Pseudomonadota</taxon>
        <taxon>Alphaproteobacteria</taxon>
        <taxon>Hyphomicrobiales</taxon>
        <taxon>Rhizobiaceae</taxon>
        <taxon>Hoeflea</taxon>
    </lineage>
</organism>
<evidence type="ECO:0000256" key="6">
    <source>
        <dbReference type="ARBA" id="ARBA00023136"/>
    </source>
</evidence>
<dbReference type="InterPro" id="IPR039421">
    <property type="entry name" value="Type_1_exporter"/>
</dbReference>
<dbReference type="eggNOG" id="COG2274">
    <property type="taxonomic scope" value="Bacteria"/>
</dbReference>
<evidence type="ECO:0000259" key="8">
    <source>
        <dbReference type="PROSITE" id="PS50893"/>
    </source>
</evidence>
<dbReference type="GO" id="GO:0016887">
    <property type="term" value="F:ATP hydrolysis activity"/>
    <property type="evidence" value="ECO:0007669"/>
    <property type="project" value="InterPro"/>
</dbReference>
<dbReference type="PROSITE" id="PS50929">
    <property type="entry name" value="ABC_TM1F"/>
    <property type="match status" value="1"/>
</dbReference>
<dbReference type="Pfam" id="PF00005">
    <property type="entry name" value="ABC_tran"/>
    <property type="match status" value="1"/>
</dbReference>
<sequence>MTENLDPNLPEKSHSAATAHSLQARLRSAFQTNEDAAKGNQSYLHDLRSGLEAGKFGGVPLKGDVPSALVALLEELNWPRSLERFARCMPHFPTSYSLSEMRGTLALLGFQSQARKLRLAEADSLFLPAVVQIGNSVSLLRANAVGDIVPVDPSTGVERPFERKKRYKIVSFTARTVDEQSATGREPWLAKTLRRFFPQVLGLLGLTAVINTMVLIVAYSVMSIYDSVIPAGAYDTLAAIVLGVALASGFELVFRSLKARQIGRITGRLEYLLSSAIFSKLVSLPVHMVTNTPVGDQIGRLRQFESVRDIFAGPFVAVGLEVPFIVVFIVGLFLVGGPLGYVPLVLIIAYICIGAFMIGPLRRQNELAAQTRRAHYQTALETATNLRIIRSLGCQDVWLERLAKKTAESAKAKRRANLSQRFLITLSGAGVPVAGTATVVIGSVMVMNGQISVGVLIGAMIIVWRVLAPIQQLFLMLSRYTDMAQMMTQIDGVMRLPVARQFNDGQVKRSFAGQIRFDRVSFRYNGSSQGTLQGLTFTIEPGAFIAVKGHSGSGKSSLLRLILDLYQPQVGNVQIDGVNVKQIPTENLRAAIGYVPQTPAFFHGTIAQNLRLVSPSASDDRLRQICGEVGLLEAIDQLPKGMDTLLDHARQENLPGGFRQALAIAQALLRESSILLLDEPAKTLDYDLEAAFLACLERRRGKITIVMVSHRPSHIRLADRVLALDQGQITSFDPPPKNDEVAA</sequence>
<keyword evidence="4" id="KW-0067">ATP-binding</keyword>
<dbReference type="STRING" id="411684.HPDFL43_02874"/>
<dbReference type="AlphaFoldDB" id="A9DD62"/>
<feature type="domain" description="ABC transporter" evidence="8">
    <location>
        <begin position="515"/>
        <end position="743"/>
    </location>
</feature>
<dbReference type="Proteomes" id="UP000004291">
    <property type="component" value="Chromosome"/>
</dbReference>
<reference evidence="10 11" key="1">
    <citation type="submission" date="2007-10" db="EMBL/GenBank/DDBJ databases">
        <authorList>
            <person name="Wagner-Dobler I."/>
            <person name="Ferriera S."/>
            <person name="Johnson J."/>
            <person name="Kravitz S."/>
            <person name="Beeson K."/>
            <person name="Sutton G."/>
            <person name="Rogers Y.-H."/>
            <person name="Friedman R."/>
            <person name="Frazier M."/>
            <person name="Venter J.C."/>
        </authorList>
    </citation>
    <scope>NUCLEOTIDE SEQUENCE [LARGE SCALE GENOMIC DNA]</scope>
    <source>
        <strain evidence="10 11">DFL-43</strain>
    </source>
</reference>
<dbReference type="GO" id="GO:0034040">
    <property type="term" value="F:ATPase-coupled lipid transmembrane transporter activity"/>
    <property type="evidence" value="ECO:0007669"/>
    <property type="project" value="TreeGrafter"/>
</dbReference>
<dbReference type="InterPro" id="IPR011527">
    <property type="entry name" value="ABC1_TM_dom"/>
</dbReference>
<dbReference type="PANTHER" id="PTHR24221">
    <property type="entry name" value="ATP-BINDING CASSETTE SUB-FAMILY B"/>
    <property type="match status" value="1"/>
</dbReference>
<keyword evidence="11" id="KW-1185">Reference proteome</keyword>
<dbReference type="OrthoDB" id="9787557at2"/>
<dbReference type="InterPro" id="IPR027417">
    <property type="entry name" value="P-loop_NTPase"/>
</dbReference>